<dbReference type="Proteomes" id="UP000774326">
    <property type="component" value="Unassembled WGS sequence"/>
</dbReference>
<keyword evidence="5" id="KW-1185">Reference proteome</keyword>
<evidence type="ECO:0000256" key="2">
    <source>
        <dbReference type="ARBA" id="ARBA00023128"/>
    </source>
</evidence>
<gene>
    <name evidence="4" type="ORF">WICPIJ_000483</name>
</gene>
<organism evidence="4 5">
    <name type="scientific">Wickerhamomyces pijperi</name>
    <name type="common">Yeast</name>
    <name type="synonym">Pichia pijperi</name>
    <dbReference type="NCBI Taxonomy" id="599730"/>
    <lineage>
        <taxon>Eukaryota</taxon>
        <taxon>Fungi</taxon>
        <taxon>Dikarya</taxon>
        <taxon>Ascomycota</taxon>
        <taxon>Saccharomycotina</taxon>
        <taxon>Saccharomycetes</taxon>
        <taxon>Phaffomycetales</taxon>
        <taxon>Wickerhamomycetaceae</taxon>
        <taxon>Wickerhamomyces</taxon>
    </lineage>
</organism>
<dbReference type="AlphaFoldDB" id="A0A9P8TQT5"/>
<reference evidence="4" key="2">
    <citation type="submission" date="2021-01" db="EMBL/GenBank/DDBJ databases">
        <authorList>
            <person name="Schikora-Tamarit M.A."/>
        </authorList>
    </citation>
    <scope>NUCLEOTIDE SEQUENCE</scope>
    <source>
        <strain evidence="4">CBS2887</strain>
    </source>
</reference>
<dbReference type="InterPro" id="IPR021278">
    <property type="entry name" value="ATP19"/>
</dbReference>
<name>A0A9P8TQT5_WICPI</name>
<dbReference type="Pfam" id="PF11022">
    <property type="entry name" value="ATP19"/>
    <property type="match status" value="1"/>
</dbReference>
<dbReference type="PANTHER" id="PTHR28074">
    <property type="entry name" value="ATP SYNTHASE SUBUNIT K, MITOCHONDRIAL"/>
    <property type="match status" value="1"/>
</dbReference>
<evidence type="ECO:0000256" key="1">
    <source>
        <dbReference type="ARBA" id="ARBA00004325"/>
    </source>
</evidence>
<dbReference type="GO" id="GO:0015986">
    <property type="term" value="P:proton motive force-driven ATP synthesis"/>
    <property type="evidence" value="ECO:0007669"/>
    <property type="project" value="TreeGrafter"/>
</dbReference>
<evidence type="ECO:0000313" key="4">
    <source>
        <dbReference type="EMBL" id="KAH3688533.1"/>
    </source>
</evidence>
<keyword evidence="2" id="KW-0496">Mitochondrion</keyword>
<dbReference type="OrthoDB" id="3979367at2759"/>
<dbReference type="PANTHER" id="PTHR28074:SF1">
    <property type="entry name" value="ATP SYNTHASE SUBUNIT K, MITOCHONDRIAL"/>
    <property type="match status" value="1"/>
</dbReference>
<dbReference type="GO" id="GO:0031966">
    <property type="term" value="C:mitochondrial membrane"/>
    <property type="evidence" value="ECO:0007669"/>
    <property type="project" value="UniProtKB-SubCell"/>
</dbReference>
<keyword evidence="3" id="KW-0472">Membrane</keyword>
<proteinExistence type="predicted"/>
<sequence>MGSAYTILGKQVPAHFISLATIGATLLVAVPNPFAAAATTPKIQASSPEEEKIFVSKDRIGLEPLRQLPVKFNSSVLWMFWTKNLMVGPFGGLDNHMYKS</sequence>
<dbReference type="EMBL" id="JAEUBG010000296">
    <property type="protein sequence ID" value="KAH3688533.1"/>
    <property type="molecule type" value="Genomic_DNA"/>
</dbReference>
<evidence type="ECO:0000256" key="3">
    <source>
        <dbReference type="ARBA" id="ARBA00023136"/>
    </source>
</evidence>
<comment type="subcellular location">
    <subcellularLocation>
        <location evidence="1">Mitochondrion membrane</location>
    </subcellularLocation>
</comment>
<evidence type="ECO:0000313" key="5">
    <source>
        <dbReference type="Proteomes" id="UP000774326"/>
    </source>
</evidence>
<protein>
    <submittedName>
        <fullName evidence="4">Uncharacterized protein</fullName>
    </submittedName>
</protein>
<comment type="caution">
    <text evidence="4">The sequence shown here is derived from an EMBL/GenBank/DDBJ whole genome shotgun (WGS) entry which is preliminary data.</text>
</comment>
<accession>A0A9P8TQT5</accession>
<reference evidence="4" key="1">
    <citation type="journal article" date="2021" name="Open Biol.">
        <title>Shared evolutionary footprints suggest mitochondrial oxidative damage underlies multiple complex I losses in fungi.</title>
        <authorList>
            <person name="Schikora-Tamarit M.A."/>
            <person name="Marcet-Houben M."/>
            <person name="Nosek J."/>
            <person name="Gabaldon T."/>
        </authorList>
    </citation>
    <scope>NUCLEOTIDE SEQUENCE</scope>
    <source>
        <strain evidence="4">CBS2887</strain>
    </source>
</reference>